<dbReference type="Proteomes" id="UP000544551">
    <property type="component" value="Unassembled WGS sequence"/>
</dbReference>
<evidence type="ECO:0000313" key="9">
    <source>
        <dbReference type="Proteomes" id="UP000544551"/>
    </source>
</evidence>
<dbReference type="PANTHER" id="PTHR11409">
    <property type="entry name" value="ADENOSINE DEAMINASE"/>
    <property type="match status" value="1"/>
</dbReference>
<keyword evidence="5" id="KW-0378">Hydrolase</keyword>
<comment type="similarity">
    <text evidence="2">Belongs to the metallo-dependent hydrolases superfamily. Adenosine and AMP deaminases family.</text>
</comment>
<dbReference type="PANTHER" id="PTHR11409:SF43">
    <property type="entry name" value="ADENOSINE DEAMINASE"/>
    <property type="match status" value="1"/>
</dbReference>
<dbReference type="EC" id="3.5.4.4" evidence="3"/>
<evidence type="ECO:0000256" key="6">
    <source>
        <dbReference type="ARBA" id="ARBA00022833"/>
    </source>
</evidence>
<evidence type="ECO:0000256" key="4">
    <source>
        <dbReference type="ARBA" id="ARBA00022723"/>
    </source>
</evidence>
<gene>
    <name evidence="8" type="ORF">HF853_02805</name>
</gene>
<evidence type="ECO:0000256" key="1">
    <source>
        <dbReference type="ARBA" id="ARBA00001947"/>
    </source>
</evidence>
<dbReference type="GO" id="GO:0006154">
    <property type="term" value="P:adenosine catabolic process"/>
    <property type="evidence" value="ECO:0007669"/>
    <property type="project" value="TreeGrafter"/>
</dbReference>
<dbReference type="AlphaFoldDB" id="A0AB36CIG6"/>
<dbReference type="GO" id="GO:0046872">
    <property type="term" value="F:metal ion binding"/>
    <property type="evidence" value="ECO:0007669"/>
    <property type="project" value="UniProtKB-KW"/>
</dbReference>
<dbReference type="GO" id="GO:0046103">
    <property type="term" value="P:inosine biosynthetic process"/>
    <property type="evidence" value="ECO:0007669"/>
    <property type="project" value="TreeGrafter"/>
</dbReference>
<feature type="domain" description="Adenosine deaminase" evidence="7">
    <location>
        <begin position="53"/>
        <end position="296"/>
    </location>
</feature>
<comment type="caution">
    <text evidence="8">The sequence shown here is derived from an EMBL/GenBank/DDBJ whole genome shotgun (WGS) entry which is preliminary data.</text>
</comment>
<evidence type="ECO:0000256" key="2">
    <source>
        <dbReference type="ARBA" id="ARBA00006676"/>
    </source>
</evidence>
<dbReference type="GO" id="GO:0043103">
    <property type="term" value="P:hypoxanthine salvage"/>
    <property type="evidence" value="ECO:0007669"/>
    <property type="project" value="TreeGrafter"/>
</dbReference>
<evidence type="ECO:0000256" key="5">
    <source>
        <dbReference type="ARBA" id="ARBA00022801"/>
    </source>
</evidence>
<evidence type="ECO:0000256" key="3">
    <source>
        <dbReference type="ARBA" id="ARBA00012784"/>
    </source>
</evidence>
<dbReference type="Pfam" id="PF00962">
    <property type="entry name" value="A_deaminase"/>
    <property type="match status" value="1"/>
</dbReference>
<sequence>MQYLRLRLRMAPMYDAPLISPENKDSSADTLASLPKVALAAKVAAGHSVSDAVKTVLDKLQADNVIYAELRLNPNDFADAHDASTSEALLSDVIAQATSALHSHDVDARIILSADTQAANVAEIADAAIAHDEVAGVALVGDNVVAHAGVLAKLQDNFVPFVIDGGFDDIEAGVKAGATRISAGVDIIDDFSATVEGISPGKLTSWIRDRHIAVEIKPDEDIAAEEVDSLADHPLPLLQQLGFTCAVGESALTEQFVSLNEALGYGLEEFFELTVAAMQNSFSTQEHRQHLIETVILPAYEELSDTEFAEDTQEPEDDA</sequence>
<keyword evidence="6" id="KW-0862">Zinc</keyword>
<comment type="cofactor">
    <cofactor evidence="1">
        <name>Zn(2+)</name>
        <dbReference type="ChEBI" id="CHEBI:29105"/>
    </cofactor>
</comment>
<evidence type="ECO:0000313" key="8">
    <source>
        <dbReference type="EMBL" id="NME88623.1"/>
    </source>
</evidence>
<accession>A0AB36CIG6</accession>
<dbReference type="InterPro" id="IPR006330">
    <property type="entry name" value="Ado/ade_deaminase"/>
</dbReference>
<dbReference type="InterPro" id="IPR001365">
    <property type="entry name" value="A_deaminase_dom"/>
</dbReference>
<dbReference type="Gene3D" id="3.20.20.140">
    <property type="entry name" value="Metal-dependent hydrolases"/>
    <property type="match status" value="1"/>
</dbReference>
<dbReference type="GO" id="GO:0004000">
    <property type="term" value="F:adenosine deaminase activity"/>
    <property type="evidence" value="ECO:0007669"/>
    <property type="project" value="UniProtKB-ARBA"/>
</dbReference>
<proteinExistence type="inferred from homology"/>
<reference evidence="8 9" key="1">
    <citation type="submission" date="2020-04" db="EMBL/GenBank/DDBJ databases">
        <authorList>
            <person name="Hitch T.C.A."/>
            <person name="Wylensek D."/>
            <person name="Clavel T."/>
        </authorList>
    </citation>
    <scope>NUCLEOTIDE SEQUENCE [LARGE SCALE GENOMIC DNA]</scope>
    <source>
        <strain evidence="8 9">BL-383-APC-3D</strain>
    </source>
</reference>
<dbReference type="GO" id="GO:0005829">
    <property type="term" value="C:cytosol"/>
    <property type="evidence" value="ECO:0007669"/>
    <property type="project" value="TreeGrafter"/>
</dbReference>
<organism evidence="8 9">
    <name type="scientific">Corynebacterium stationis</name>
    <dbReference type="NCBI Taxonomy" id="1705"/>
    <lineage>
        <taxon>Bacteria</taxon>
        <taxon>Bacillati</taxon>
        <taxon>Actinomycetota</taxon>
        <taxon>Actinomycetes</taxon>
        <taxon>Mycobacteriales</taxon>
        <taxon>Corynebacteriaceae</taxon>
        <taxon>Corynebacterium</taxon>
    </lineage>
</organism>
<name>A0AB36CIG6_9CORY</name>
<evidence type="ECO:0000259" key="7">
    <source>
        <dbReference type="Pfam" id="PF00962"/>
    </source>
</evidence>
<dbReference type="InterPro" id="IPR032466">
    <property type="entry name" value="Metal_Hydrolase"/>
</dbReference>
<keyword evidence="4" id="KW-0479">Metal-binding</keyword>
<protein>
    <recommendedName>
        <fullName evidence="3">adenosine deaminase</fullName>
        <ecNumber evidence="3">3.5.4.4</ecNumber>
    </recommendedName>
</protein>
<dbReference type="EMBL" id="JABAFZ010000002">
    <property type="protein sequence ID" value="NME88623.1"/>
    <property type="molecule type" value="Genomic_DNA"/>
</dbReference>
<dbReference type="SUPFAM" id="SSF51556">
    <property type="entry name" value="Metallo-dependent hydrolases"/>
    <property type="match status" value="1"/>
</dbReference>